<dbReference type="GO" id="GO:0000155">
    <property type="term" value="F:phosphorelay sensor kinase activity"/>
    <property type="evidence" value="ECO:0007669"/>
    <property type="project" value="InterPro"/>
</dbReference>
<keyword evidence="5 9" id="KW-0418">Kinase</keyword>
<dbReference type="GO" id="GO:0016036">
    <property type="term" value="P:cellular response to phosphate starvation"/>
    <property type="evidence" value="ECO:0007669"/>
    <property type="project" value="TreeGrafter"/>
</dbReference>
<evidence type="ECO:0000256" key="5">
    <source>
        <dbReference type="ARBA" id="ARBA00022777"/>
    </source>
</evidence>
<dbReference type="PROSITE" id="PS50109">
    <property type="entry name" value="HIS_KIN"/>
    <property type="match status" value="1"/>
</dbReference>
<reference evidence="10" key="1">
    <citation type="submission" date="2016-04" db="EMBL/GenBank/DDBJ databases">
        <authorList>
            <person name="Chen L."/>
            <person name="Zhuang W."/>
            <person name="Wang G."/>
        </authorList>
    </citation>
    <scope>NUCLEOTIDE SEQUENCE [LARGE SCALE GENOMIC DNA]</scope>
    <source>
        <strain evidence="10">208</strain>
    </source>
</reference>
<accession>A0A1V9GBB1</accession>
<dbReference type="Gene3D" id="3.30.565.10">
    <property type="entry name" value="Histidine kinase-like ATPase, C-terminal domain"/>
    <property type="match status" value="1"/>
</dbReference>
<proteinExistence type="predicted"/>
<organism evidence="9 10">
    <name type="scientific">Niastella populi</name>
    <dbReference type="NCBI Taxonomy" id="550983"/>
    <lineage>
        <taxon>Bacteria</taxon>
        <taxon>Pseudomonadati</taxon>
        <taxon>Bacteroidota</taxon>
        <taxon>Chitinophagia</taxon>
        <taxon>Chitinophagales</taxon>
        <taxon>Chitinophagaceae</taxon>
        <taxon>Niastella</taxon>
    </lineage>
</organism>
<dbReference type="PRINTS" id="PR00344">
    <property type="entry name" value="BCTRLSENSOR"/>
</dbReference>
<keyword evidence="7" id="KW-1133">Transmembrane helix</keyword>
<evidence type="ECO:0000313" key="9">
    <source>
        <dbReference type="EMBL" id="OQP67949.1"/>
    </source>
</evidence>
<dbReference type="SUPFAM" id="SSF55874">
    <property type="entry name" value="ATPase domain of HSP90 chaperone/DNA topoisomerase II/histidine kinase"/>
    <property type="match status" value="1"/>
</dbReference>
<name>A0A1V9GBB1_9BACT</name>
<dbReference type="PANTHER" id="PTHR45453:SF1">
    <property type="entry name" value="PHOSPHATE REGULON SENSOR PROTEIN PHOR"/>
    <property type="match status" value="1"/>
</dbReference>
<dbReference type="InterPro" id="IPR003661">
    <property type="entry name" value="HisK_dim/P_dom"/>
</dbReference>
<dbReference type="PANTHER" id="PTHR45453">
    <property type="entry name" value="PHOSPHATE REGULON SENSOR PROTEIN PHOR"/>
    <property type="match status" value="1"/>
</dbReference>
<evidence type="ECO:0000313" key="10">
    <source>
        <dbReference type="Proteomes" id="UP000192276"/>
    </source>
</evidence>
<keyword evidence="3" id="KW-0597">Phosphoprotein</keyword>
<dbReference type="SUPFAM" id="SSF47384">
    <property type="entry name" value="Homodimeric domain of signal transducing histidine kinase"/>
    <property type="match status" value="1"/>
</dbReference>
<dbReference type="FunFam" id="3.30.565.10:FF:000006">
    <property type="entry name" value="Sensor histidine kinase WalK"/>
    <property type="match status" value="1"/>
</dbReference>
<dbReference type="EC" id="2.7.13.3" evidence="2"/>
<dbReference type="InterPro" id="IPR003594">
    <property type="entry name" value="HATPase_dom"/>
</dbReference>
<protein>
    <recommendedName>
        <fullName evidence="2">histidine kinase</fullName>
        <ecNumber evidence="2">2.7.13.3</ecNumber>
    </recommendedName>
</protein>
<keyword evidence="7" id="KW-0472">Membrane</keyword>
<comment type="caution">
    <text evidence="9">The sequence shown here is derived from an EMBL/GenBank/DDBJ whole genome shotgun (WGS) entry which is preliminary data.</text>
</comment>
<dbReference type="Pfam" id="PF02518">
    <property type="entry name" value="HATPase_c"/>
    <property type="match status" value="1"/>
</dbReference>
<evidence type="ECO:0000256" key="7">
    <source>
        <dbReference type="SAM" id="Phobius"/>
    </source>
</evidence>
<dbReference type="InterPro" id="IPR004358">
    <property type="entry name" value="Sig_transdc_His_kin-like_C"/>
</dbReference>
<evidence type="ECO:0000256" key="1">
    <source>
        <dbReference type="ARBA" id="ARBA00000085"/>
    </source>
</evidence>
<keyword evidence="7" id="KW-0812">Transmembrane</keyword>
<keyword evidence="6" id="KW-0902">Two-component regulatory system</keyword>
<feature type="domain" description="Histidine kinase" evidence="8">
    <location>
        <begin position="112"/>
        <end position="326"/>
    </location>
</feature>
<dbReference type="Proteomes" id="UP000192276">
    <property type="component" value="Unassembled WGS sequence"/>
</dbReference>
<evidence type="ECO:0000259" key="8">
    <source>
        <dbReference type="PROSITE" id="PS50109"/>
    </source>
</evidence>
<dbReference type="InterPro" id="IPR036890">
    <property type="entry name" value="HATPase_C_sf"/>
</dbReference>
<keyword evidence="10" id="KW-1185">Reference proteome</keyword>
<dbReference type="CDD" id="cd00075">
    <property type="entry name" value="HATPase"/>
    <property type="match status" value="1"/>
</dbReference>
<dbReference type="Gene3D" id="1.10.287.130">
    <property type="match status" value="1"/>
</dbReference>
<sequence length="330" mass="38420">MDVFTKKRLQVASITYWLLLAYIVVALVWWFIALQRQNHQMANYKISELKMDDPAFQSKYMEIVDEKRRHDFRNIGEGSIFLVVILIASIFVYQAVRRQIRLQHQQENFMMAITHELKTPIAIAKLNLETLLKYSLSEEKKQKMLQATLQETNRLNTLASNILVSSQLEGGRYRTAKEELDLSDLIKTAINDFKNRFPERLWQCDIEPEIDINGDPLLLQILVNNLIENAIKYSPKESLITCKLFQKNKTVQFQVIDEGPGIPEDEKKRIFEKFYRIGNETTRTAKGTGLGLYLCKKIVEDHNGHIRVADNLNRGSNFMVSFTVKHTHEQ</sequence>
<evidence type="ECO:0000256" key="3">
    <source>
        <dbReference type="ARBA" id="ARBA00022553"/>
    </source>
</evidence>
<dbReference type="GO" id="GO:0004721">
    <property type="term" value="F:phosphoprotein phosphatase activity"/>
    <property type="evidence" value="ECO:0007669"/>
    <property type="project" value="TreeGrafter"/>
</dbReference>
<dbReference type="CDD" id="cd00082">
    <property type="entry name" value="HisKA"/>
    <property type="match status" value="1"/>
</dbReference>
<evidence type="ECO:0000256" key="2">
    <source>
        <dbReference type="ARBA" id="ARBA00012438"/>
    </source>
</evidence>
<comment type="catalytic activity">
    <reaction evidence="1">
        <text>ATP + protein L-histidine = ADP + protein N-phospho-L-histidine.</text>
        <dbReference type="EC" id="2.7.13.3"/>
    </reaction>
</comment>
<dbReference type="Pfam" id="PF00512">
    <property type="entry name" value="HisKA"/>
    <property type="match status" value="1"/>
</dbReference>
<feature type="transmembrane region" description="Helical" evidence="7">
    <location>
        <begin position="78"/>
        <end position="96"/>
    </location>
</feature>
<dbReference type="SMART" id="SM00387">
    <property type="entry name" value="HATPase_c"/>
    <property type="match status" value="1"/>
</dbReference>
<dbReference type="InterPro" id="IPR005467">
    <property type="entry name" value="His_kinase_dom"/>
</dbReference>
<dbReference type="EMBL" id="LWBP01000002">
    <property type="protein sequence ID" value="OQP67949.1"/>
    <property type="molecule type" value="Genomic_DNA"/>
</dbReference>
<feature type="transmembrane region" description="Helical" evidence="7">
    <location>
        <begin position="14"/>
        <end position="34"/>
    </location>
</feature>
<dbReference type="STRING" id="550983.A4R26_10640"/>
<dbReference type="SMART" id="SM00388">
    <property type="entry name" value="HisKA"/>
    <property type="match status" value="1"/>
</dbReference>
<dbReference type="InterPro" id="IPR036097">
    <property type="entry name" value="HisK_dim/P_sf"/>
</dbReference>
<evidence type="ECO:0000256" key="4">
    <source>
        <dbReference type="ARBA" id="ARBA00022679"/>
    </source>
</evidence>
<keyword evidence="4" id="KW-0808">Transferase</keyword>
<dbReference type="InterPro" id="IPR050351">
    <property type="entry name" value="BphY/WalK/GraS-like"/>
</dbReference>
<dbReference type="OrthoDB" id="9804645at2"/>
<dbReference type="GO" id="GO:0005886">
    <property type="term" value="C:plasma membrane"/>
    <property type="evidence" value="ECO:0007669"/>
    <property type="project" value="TreeGrafter"/>
</dbReference>
<dbReference type="AlphaFoldDB" id="A0A1V9GBB1"/>
<gene>
    <name evidence="9" type="ORF">A4R26_10640</name>
</gene>
<evidence type="ECO:0000256" key="6">
    <source>
        <dbReference type="ARBA" id="ARBA00023012"/>
    </source>
</evidence>